<evidence type="ECO:0000313" key="3">
    <source>
        <dbReference type="EMBL" id="EFC43879.1"/>
    </source>
</evidence>
<feature type="transmembrane region" description="Helical" evidence="2">
    <location>
        <begin position="222"/>
        <end position="244"/>
    </location>
</feature>
<evidence type="ECO:0000313" key="4">
    <source>
        <dbReference type="Proteomes" id="UP000006671"/>
    </source>
</evidence>
<keyword evidence="2" id="KW-0812">Transmembrane</keyword>
<evidence type="ECO:0000256" key="2">
    <source>
        <dbReference type="SAM" id="Phobius"/>
    </source>
</evidence>
<gene>
    <name evidence="3" type="ORF">NAEGRDRAFT_68201</name>
</gene>
<proteinExistence type="predicted"/>
<keyword evidence="4" id="KW-1185">Reference proteome</keyword>
<dbReference type="Proteomes" id="UP000006671">
    <property type="component" value="Unassembled WGS sequence"/>
</dbReference>
<dbReference type="KEGG" id="ngr:NAEGRDRAFT_68201"/>
<dbReference type="EMBL" id="GG738871">
    <property type="protein sequence ID" value="EFC43879.1"/>
    <property type="molecule type" value="Genomic_DNA"/>
</dbReference>
<feature type="compositionally biased region" description="Polar residues" evidence="1">
    <location>
        <begin position="78"/>
        <end position="95"/>
    </location>
</feature>
<accession>D2VGX4</accession>
<dbReference type="RefSeq" id="XP_002676623.1">
    <property type="nucleotide sequence ID" value="XM_002676577.1"/>
</dbReference>
<feature type="transmembrane region" description="Helical" evidence="2">
    <location>
        <begin position="104"/>
        <end position="130"/>
    </location>
</feature>
<feature type="transmembrane region" description="Helical" evidence="2">
    <location>
        <begin position="46"/>
        <end position="67"/>
    </location>
</feature>
<reference evidence="3 4" key="1">
    <citation type="journal article" date="2010" name="Cell">
        <title>The genome of Naegleria gruberi illuminates early eukaryotic versatility.</title>
        <authorList>
            <person name="Fritz-Laylin L.K."/>
            <person name="Prochnik S.E."/>
            <person name="Ginger M.L."/>
            <person name="Dacks J.B."/>
            <person name="Carpenter M.L."/>
            <person name="Field M.C."/>
            <person name="Kuo A."/>
            <person name="Paredez A."/>
            <person name="Chapman J."/>
            <person name="Pham J."/>
            <person name="Shu S."/>
            <person name="Neupane R."/>
            <person name="Cipriano M."/>
            <person name="Mancuso J."/>
            <person name="Tu H."/>
            <person name="Salamov A."/>
            <person name="Lindquist E."/>
            <person name="Shapiro H."/>
            <person name="Lucas S."/>
            <person name="Grigoriev I.V."/>
            <person name="Cande W.Z."/>
            <person name="Fulton C."/>
            <person name="Rokhsar D.S."/>
            <person name="Dawson S.C."/>
        </authorList>
    </citation>
    <scope>NUCLEOTIDE SEQUENCE [LARGE SCALE GENOMIC DNA]</scope>
    <source>
        <strain evidence="3 4">NEG-M</strain>
    </source>
</reference>
<feature type="transmembrane region" description="Helical" evidence="2">
    <location>
        <begin position="179"/>
        <end position="202"/>
    </location>
</feature>
<feature type="transmembrane region" description="Helical" evidence="2">
    <location>
        <begin position="150"/>
        <end position="172"/>
    </location>
</feature>
<protein>
    <submittedName>
        <fullName evidence="3">Predicted protein</fullName>
    </submittedName>
</protein>
<feature type="transmembrane region" description="Helical" evidence="2">
    <location>
        <begin position="275"/>
        <end position="298"/>
    </location>
</feature>
<dbReference type="OMA" id="CGWALND"/>
<organism evidence="4">
    <name type="scientific">Naegleria gruberi</name>
    <name type="common">Amoeba</name>
    <dbReference type="NCBI Taxonomy" id="5762"/>
    <lineage>
        <taxon>Eukaryota</taxon>
        <taxon>Discoba</taxon>
        <taxon>Heterolobosea</taxon>
        <taxon>Tetramitia</taxon>
        <taxon>Eutetramitia</taxon>
        <taxon>Vahlkampfiidae</taxon>
        <taxon>Naegleria</taxon>
    </lineage>
</organism>
<feature type="region of interest" description="Disordered" evidence="1">
    <location>
        <begin position="73"/>
        <end position="95"/>
    </location>
</feature>
<feature type="transmembrane region" description="Helical" evidence="2">
    <location>
        <begin position="310"/>
        <end position="332"/>
    </location>
</feature>
<dbReference type="VEuPathDB" id="AmoebaDB:NAEGRDRAFT_68201"/>
<sequence>MPQHVATGDVLREIVNLLGSAVVSTNSTTSSSVPQAQVIGEISVTAIQMVSFVVLLPVILILLCCFTRQKRGGKHSRASSMDTKNQQELTDNNNQKSPYSRNKVILFSILLPSVVILIIVFGLRILNMAAFPVDTFVSAQKPLHVRVINALIYCGWALNDWWLVVQFLFVGYILMYKILLGLIFTTPIILGSVIVGYCVTVLVDQITKSETANPSSQAAIIFFYSLETVIFIGCVLSSLGYMIWTTVQLVRHLKSSSENSGDFLQKTTNKAIRRIIIIVTLVALIAVFLCIMELVSFVGEVSNTSVYFQVISLIGKALATWCFVVGLCILFGPLSEMKKMVKNVMKNVNSNAENPMATKKRLSMKENLTNSPSTINSINTLEIETASVGESIPTPNSAVFEMQPHQLQTEQQLDD</sequence>
<name>D2VGX4_NAEGR</name>
<keyword evidence="2" id="KW-1133">Transmembrane helix</keyword>
<evidence type="ECO:0000256" key="1">
    <source>
        <dbReference type="SAM" id="MobiDB-lite"/>
    </source>
</evidence>
<keyword evidence="2" id="KW-0472">Membrane</keyword>
<dbReference type="GeneID" id="8856607"/>
<dbReference type="InParanoid" id="D2VGX4"/>
<dbReference type="AlphaFoldDB" id="D2VGX4"/>